<evidence type="ECO:0008006" key="3">
    <source>
        <dbReference type="Google" id="ProtNLM"/>
    </source>
</evidence>
<dbReference type="OrthoDB" id="5641374at2"/>
<proteinExistence type="predicted"/>
<evidence type="ECO:0000313" key="1">
    <source>
        <dbReference type="EMBL" id="SMH51476.1"/>
    </source>
</evidence>
<protein>
    <recommendedName>
        <fullName evidence="3">DUF3775 domain-containing protein</fullName>
    </recommendedName>
</protein>
<dbReference type="InterPro" id="IPR022254">
    <property type="entry name" value="DUF3775"/>
</dbReference>
<reference evidence="1 2" key="1">
    <citation type="submission" date="2017-04" db="EMBL/GenBank/DDBJ databases">
        <authorList>
            <person name="Afonso C.L."/>
            <person name="Miller P.J."/>
            <person name="Scott M.A."/>
            <person name="Spackman E."/>
            <person name="Goraichik I."/>
            <person name="Dimitrov K.M."/>
            <person name="Suarez D.L."/>
            <person name="Swayne D.E."/>
        </authorList>
    </citation>
    <scope>NUCLEOTIDE SEQUENCE [LARGE SCALE GENOMIC DNA]</scope>
    <source>
        <strain evidence="1 2">B5P</strain>
    </source>
</reference>
<evidence type="ECO:0000313" key="2">
    <source>
        <dbReference type="Proteomes" id="UP000193083"/>
    </source>
</evidence>
<gene>
    <name evidence="1" type="ORF">SAMN02982922_4441</name>
</gene>
<dbReference type="Proteomes" id="UP000193083">
    <property type="component" value="Unassembled WGS sequence"/>
</dbReference>
<dbReference type="Pfam" id="PF12616">
    <property type="entry name" value="DUF3775"/>
    <property type="match status" value="1"/>
</dbReference>
<organism evidence="1 2">
    <name type="scientific">Mesorhizobium australicum</name>
    <dbReference type="NCBI Taxonomy" id="536018"/>
    <lineage>
        <taxon>Bacteria</taxon>
        <taxon>Pseudomonadati</taxon>
        <taxon>Pseudomonadota</taxon>
        <taxon>Alphaproteobacteria</taxon>
        <taxon>Hyphomicrobiales</taxon>
        <taxon>Phyllobacteriaceae</taxon>
        <taxon>Mesorhizobium</taxon>
    </lineage>
</organism>
<sequence length="141" mass="16059">MRRISDKDWDLTLSPETIRELILKARAVSAGMNADYEDGAEHEVELDDRGHDTHHHDGLAEEEIEDLTARELRAAIRELNEDEAAELVALMWIGRGDFEPAEFRLAVEEAKGRSDIKPWRYLLDRPLLGEWLEDGLQAIGA</sequence>
<dbReference type="RefSeq" id="WP_085467806.1">
    <property type="nucleotide sequence ID" value="NZ_FXBL01000004.1"/>
</dbReference>
<dbReference type="AlphaFoldDB" id="A0A1X7PIP4"/>
<keyword evidence="2" id="KW-1185">Reference proteome</keyword>
<dbReference type="EMBL" id="FXBL01000004">
    <property type="protein sequence ID" value="SMH51476.1"/>
    <property type="molecule type" value="Genomic_DNA"/>
</dbReference>
<accession>A0A1X7PIP4</accession>
<name>A0A1X7PIP4_9HYPH</name>